<proteinExistence type="predicted"/>
<dbReference type="Proteomes" id="UP001431221">
    <property type="component" value="Unassembled WGS sequence"/>
</dbReference>
<sequence>MLAALMVADAVGYSRRMEADEAATVAALTESRKTIDQEIETFNGTIIGTAGDSVVARFPSVREAVLAAVSFQKRLSETPEDAALRFRVGIHFGDVLVTDTETLGDGVNIAARVEPTAPPEGICISAVAFDQLTGVPDLEFRSLGKRRLKNIARPVELFCWPPDAARQIQRRRTLRRAGQAAAVLVLIGVGALYYVQQTAPAYEMPTGPRIAVMPFDEIGSGDAGGYFAAGLSRDISALLSEFSNLFVLGPTATSSLDSKTSCRSIASNLNADFILSGTVQLQDPDLRVTTRFMDANTCRELNAPGPFTRDLSATSILDVQLDIAQKVVAQIGSSDAPIFDTRIINGLEDKAPESLSAYECVLLSYWFYENFDPDRHRRARDCLKRAVRIDPDYALAWSRLAFSYIESKKYSIDTQADWAERSWSAAQKSLELDPGNPDAYYALAIRSQILGEDRSVFANHARKAIDLNPHDAFILADLGTWMAYSGEWEQGKEWVSRAKLLNPNHQSWWDFIWQLHAFLEGDYEASIDYAMKVNLPKNYMVQAALTAAYAEADKMDLARSTLDVVLTLKPDYPENPGEPFQARGMPDQLIDKIIEGVKKAGLPETSA</sequence>
<name>A0ABT0GTG0_9HYPH</name>
<evidence type="ECO:0000313" key="2">
    <source>
        <dbReference type="EMBL" id="MCK7612088.1"/>
    </source>
</evidence>
<organism evidence="2 3">
    <name type="scientific">Roseibium sediminicola</name>
    <dbReference type="NCBI Taxonomy" id="2933272"/>
    <lineage>
        <taxon>Bacteria</taxon>
        <taxon>Pseudomonadati</taxon>
        <taxon>Pseudomonadota</taxon>
        <taxon>Alphaproteobacteria</taxon>
        <taxon>Hyphomicrobiales</taxon>
        <taxon>Stappiaceae</taxon>
        <taxon>Roseibium</taxon>
    </lineage>
</organism>
<protein>
    <submittedName>
        <fullName evidence="2">Adenylate/guanylate cyclase domain-containing protein</fullName>
    </submittedName>
</protein>
<dbReference type="PROSITE" id="PS50125">
    <property type="entry name" value="GUANYLATE_CYCLASE_2"/>
    <property type="match status" value="1"/>
</dbReference>
<reference evidence="2" key="1">
    <citation type="submission" date="2022-04" db="EMBL/GenBank/DDBJ databases">
        <title>Roseibium sp. CAU 1639 isolated from mud.</title>
        <authorList>
            <person name="Kim W."/>
        </authorList>
    </citation>
    <scope>NUCLEOTIDE SEQUENCE</scope>
    <source>
        <strain evidence="2">CAU 1639</strain>
    </source>
</reference>
<dbReference type="SUPFAM" id="SSF55073">
    <property type="entry name" value="Nucleotide cyclase"/>
    <property type="match status" value="1"/>
</dbReference>
<dbReference type="Gene3D" id="3.30.70.1230">
    <property type="entry name" value="Nucleotide cyclase"/>
    <property type="match status" value="1"/>
</dbReference>
<dbReference type="Gene3D" id="1.25.40.10">
    <property type="entry name" value="Tetratricopeptide repeat domain"/>
    <property type="match status" value="2"/>
</dbReference>
<dbReference type="InterPro" id="IPR011990">
    <property type="entry name" value="TPR-like_helical_dom_sf"/>
</dbReference>
<evidence type="ECO:0000313" key="3">
    <source>
        <dbReference type="Proteomes" id="UP001431221"/>
    </source>
</evidence>
<accession>A0ABT0GTG0</accession>
<feature type="domain" description="Guanylate cyclase" evidence="1">
    <location>
        <begin position="4"/>
        <end position="114"/>
    </location>
</feature>
<dbReference type="RefSeq" id="WP_248153042.1">
    <property type="nucleotide sequence ID" value="NZ_JALNMJ010000004.1"/>
</dbReference>
<gene>
    <name evidence="2" type="ORF">M0H32_07950</name>
</gene>
<dbReference type="CDD" id="cd07302">
    <property type="entry name" value="CHD"/>
    <property type="match status" value="1"/>
</dbReference>
<dbReference type="InterPro" id="IPR001054">
    <property type="entry name" value="A/G_cyclase"/>
</dbReference>
<dbReference type="PANTHER" id="PTHR43081:SF19">
    <property type="entry name" value="PH-SENSITIVE ADENYLATE CYCLASE RV1264"/>
    <property type="match status" value="1"/>
</dbReference>
<dbReference type="PANTHER" id="PTHR43081">
    <property type="entry name" value="ADENYLATE CYCLASE, TERMINAL-DIFFERENTIATION SPECIFIC-RELATED"/>
    <property type="match status" value="1"/>
</dbReference>
<dbReference type="SUPFAM" id="SSF48452">
    <property type="entry name" value="TPR-like"/>
    <property type="match status" value="1"/>
</dbReference>
<dbReference type="Pfam" id="PF00211">
    <property type="entry name" value="Guanylate_cyc"/>
    <property type="match status" value="1"/>
</dbReference>
<dbReference type="InterPro" id="IPR029787">
    <property type="entry name" value="Nucleotide_cyclase"/>
</dbReference>
<comment type="caution">
    <text evidence="2">The sequence shown here is derived from an EMBL/GenBank/DDBJ whole genome shotgun (WGS) entry which is preliminary data.</text>
</comment>
<keyword evidence="3" id="KW-1185">Reference proteome</keyword>
<dbReference type="InterPro" id="IPR050697">
    <property type="entry name" value="Adenylyl/Guanylyl_Cyclase_3/4"/>
</dbReference>
<dbReference type="EMBL" id="JALNMJ010000004">
    <property type="protein sequence ID" value="MCK7612088.1"/>
    <property type="molecule type" value="Genomic_DNA"/>
</dbReference>
<evidence type="ECO:0000259" key="1">
    <source>
        <dbReference type="PROSITE" id="PS50125"/>
    </source>
</evidence>